<name>A0A5N6TUP2_ASPAV</name>
<dbReference type="SUPFAM" id="SSF54637">
    <property type="entry name" value="Thioesterase/thiol ester dehydrase-isomerase"/>
    <property type="match status" value="1"/>
</dbReference>
<accession>A0A5N6TUP2</accession>
<keyword evidence="4" id="KW-1185">Reference proteome</keyword>
<dbReference type="OrthoDB" id="506431at2759"/>
<dbReference type="InterPro" id="IPR006683">
    <property type="entry name" value="Thioestr_dom"/>
</dbReference>
<feature type="domain" description="Thioesterase" evidence="2">
    <location>
        <begin position="170"/>
        <end position="246"/>
    </location>
</feature>
<protein>
    <submittedName>
        <fullName evidence="3">HotDog domain-containing protein</fullName>
    </submittedName>
</protein>
<dbReference type="CDD" id="cd03443">
    <property type="entry name" value="PaaI_thioesterase"/>
    <property type="match status" value="1"/>
</dbReference>
<organism evidence="3 4">
    <name type="scientific">Aspergillus avenaceus</name>
    <dbReference type="NCBI Taxonomy" id="36643"/>
    <lineage>
        <taxon>Eukaryota</taxon>
        <taxon>Fungi</taxon>
        <taxon>Dikarya</taxon>
        <taxon>Ascomycota</taxon>
        <taxon>Pezizomycotina</taxon>
        <taxon>Eurotiomycetes</taxon>
        <taxon>Eurotiomycetidae</taxon>
        <taxon>Eurotiales</taxon>
        <taxon>Aspergillaceae</taxon>
        <taxon>Aspergillus</taxon>
        <taxon>Aspergillus subgen. Circumdati</taxon>
    </lineage>
</organism>
<evidence type="ECO:0000313" key="4">
    <source>
        <dbReference type="Proteomes" id="UP000325780"/>
    </source>
</evidence>
<dbReference type="AlphaFoldDB" id="A0A5N6TUP2"/>
<dbReference type="PANTHER" id="PTHR47260:SF1">
    <property type="entry name" value="UPF0644 PROTEIN PB2B4.06"/>
    <property type="match status" value="1"/>
</dbReference>
<dbReference type="InterPro" id="IPR029069">
    <property type="entry name" value="HotDog_dom_sf"/>
</dbReference>
<proteinExistence type="predicted"/>
<gene>
    <name evidence="3" type="ORF">BDV25DRAFT_172451</name>
</gene>
<dbReference type="Proteomes" id="UP000325780">
    <property type="component" value="Unassembled WGS sequence"/>
</dbReference>
<dbReference type="InterPro" id="IPR052061">
    <property type="entry name" value="PTE-AB_protein"/>
</dbReference>
<evidence type="ECO:0000259" key="2">
    <source>
        <dbReference type="Pfam" id="PF03061"/>
    </source>
</evidence>
<dbReference type="Pfam" id="PF03061">
    <property type="entry name" value="4HBT"/>
    <property type="match status" value="1"/>
</dbReference>
<feature type="compositionally biased region" description="Low complexity" evidence="1">
    <location>
        <begin position="25"/>
        <end position="38"/>
    </location>
</feature>
<sequence>MFSPRRVPQLRLRNLATPSHRPPRSQTQFSRNTSTSTSTPPPPQPSKWPRRLLYTTIFGVLGIGAGKWMDDKISAPALPGTEEDLLKMEDVHRTYEHGLPIVKELRENPDYVEAEVYGNYSDEEKTGRLTSGPLRGSRGIALQKVFWNDKEKKAISVVFLGNGLEGWPTIVHGGALATVIDENLGRVAVRHLPQKTGVTANLEMKYRAPVFSGNFYTFHSEVDRERSTDRKAFVVGEVRDPVGRLCVQASALFVVPKTYKLKEIGEEY</sequence>
<dbReference type="PANTHER" id="PTHR47260">
    <property type="entry name" value="UPF0644 PROTEIN PB2B4.06"/>
    <property type="match status" value="1"/>
</dbReference>
<dbReference type="EMBL" id="ML742105">
    <property type="protein sequence ID" value="KAE8150017.1"/>
    <property type="molecule type" value="Genomic_DNA"/>
</dbReference>
<reference evidence="3 4" key="1">
    <citation type="submission" date="2019-04" db="EMBL/GenBank/DDBJ databases">
        <title>Friends and foes A comparative genomics study of 23 Aspergillus species from section Flavi.</title>
        <authorList>
            <consortium name="DOE Joint Genome Institute"/>
            <person name="Kjaerbolling I."/>
            <person name="Vesth T."/>
            <person name="Frisvad J.C."/>
            <person name="Nybo J.L."/>
            <person name="Theobald S."/>
            <person name="Kildgaard S."/>
            <person name="Isbrandt T."/>
            <person name="Kuo A."/>
            <person name="Sato A."/>
            <person name="Lyhne E.K."/>
            <person name="Kogle M.E."/>
            <person name="Wiebenga A."/>
            <person name="Kun R.S."/>
            <person name="Lubbers R.J."/>
            <person name="Makela M.R."/>
            <person name="Barry K."/>
            <person name="Chovatia M."/>
            <person name="Clum A."/>
            <person name="Daum C."/>
            <person name="Haridas S."/>
            <person name="He G."/>
            <person name="LaButti K."/>
            <person name="Lipzen A."/>
            <person name="Mondo S."/>
            <person name="Riley R."/>
            <person name="Salamov A."/>
            <person name="Simmons B.A."/>
            <person name="Magnuson J.K."/>
            <person name="Henrissat B."/>
            <person name="Mortensen U.H."/>
            <person name="Larsen T.O."/>
            <person name="Devries R.P."/>
            <person name="Grigoriev I.V."/>
            <person name="Machida M."/>
            <person name="Baker S.E."/>
            <person name="Andersen M.R."/>
        </authorList>
    </citation>
    <scope>NUCLEOTIDE SEQUENCE [LARGE SCALE GENOMIC DNA]</scope>
    <source>
        <strain evidence="3 4">IBT 18842</strain>
    </source>
</reference>
<evidence type="ECO:0000256" key="1">
    <source>
        <dbReference type="SAM" id="MobiDB-lite"/>
    </source>
</evidence>
<evidence type="ECO:0000313" key="3">
    <source>
        <dbReference type="EMBL" id="KAE8150017.1"/>
    </source>
</evidence>
<dbReference type="Gene3D" id="3.10.129.10">
    <property type="entry name" value="Hotdog Thioesterase"/>
    <property type="match status" value="1"/>
</dbReference>
<feature type="region of interest" description="Disordered" evidence="1">
    <location>
        <begin position="1"/>
        <end position="49"/>
    </location>
</feature>